<feature type="signal peptide" evidence="1">
    <location>
        <begin position="1"/>
        <end position="37"/>
    </location>
</feature>
<protein>
    <submittedName>
        <fullName evidence="2">Uncharacterized protein</fullName>
    </submittedName>
</protein>
<organism evidence="2 3">
    <name type="scientific">Oreochromis niloticus</name>
    <name type="common">Nile tilapia</name>
    <name type="synonym">Tilapia nilotica</name>
    <dbReference type="NCBI Taxonomy" id="8128"/>
    <lineage>
        <taxon>Eukaryota</taxon>
        <taxon>Metazoa</taxon>
        <taxon>Chordata</taxon>
        <taxon>Craniata</taxon>
        <taxon>Vertebrata</taxon>
        <taxon>Euteleostomi</taxon>
        <taxon>Actinopterygii</taxon>
        <taxon>Neopterygii</taxon>
        <taxon>Teleostei</taxon>
        <taxon>Neoteleostei</taxon>
        <taxon>Acanthomorphata</taxon>
        <taxon>Ovalentaria</taxon>
        <taxon>Cichlomorphae</taxon>
        <taxon>Cichliformes</taxon>
        <taxon>Cichlidae</taxon>
        <taxon>African cichlids</taxon>
        <taxon>Pseudocrenilabrinae</taxon>
        <taxon>Oreochromini</taxon>
        <taxon>Oreochromis</taxon>
    </lineage>
</organism>
<dbReference type="GO" id="GO:0006955">
    <property type="term" value="P:immune response"/>
    <property type="evidence" value="ECO:0007669"/>
    <property type="project" value="TreeGrafter"/>
</dbReference>
<dbReference type="PANTHER" id="PTHR14241:SF1">
    <property type="entry name" value="INTERFERON-INDUCED PROTEIN 44-RELATED"/>
    <property type="match status" value="1"/>
</dbReference>
<keyword evidence="1" id="KW-0732">Signal</keyword>
<evidence type="ECO:0000313" key="2">
    <source>
        <dbReference type="Ensembl" id="ENSONIP00000036114.1"/>
    </source>
</evidence>
<dbReference type="SUPFAM" id="SSF52540">
    <property type="entry name" value="P-loop containing nucleoside triphosphate hydrolases"/>
    <property type="match status" value="1"/>
</dbReference>
<name>A0A669BNH7_ORENI</name>
<dbReference type="Ensembl" id="ENSONIT00000047244.1">
    <property type="protein sequence ID" value="ENSONIP00000036114.1"/>
    <property type="gene ID" value="ENSONIG00000018790.2"/>
</dbReference>
<dbReference type="GeneTree" id="ENSGT00940000160560"/>
<reference evidence="2" key="3">
    <citation type="submission" date="2025-09" db="UniProtKB">
        <authorList>
            <consortium name="Ensembl"/>
        </authorList>
    </citation>
    <scope>IDENTIFICATION</scope>
</reference>
<evidence type="ECO:0000256" key="1">
    <source>
        <dbReference type="SAM" id="SignalP"/>
    </source>
</evidence>
<dbReference type="Gene3D" id="3.40.50.300">
    <property type="entry name" value="P-loop containing nucleotide triphosphate hydrolases"/>
    <property type="match status" value="1"/>
</dbReference>
<gene>
    <name evidence="2" type="primary">LOC100690833</name>
</gene>
<sequence>MHRGGSTLTGGKHLQPSEKLLLLLIITSCFSPSLVQCPECDVMFSPLSRNKEDDLQYVNSYKPQTEGQQLRILLQGPIGAGKSSFINSVKSVLQNRPCTESPVQSTSHSSCTKKYKAFKIKKGDSNCCYPFVLNDMAGLNASSRKTRQLHVKDVKRALKGHIKEGYRFNPECKLSKDDRHYNSSPSDSDKVHILVFVIDASTISSMKQENMEVIEDIRDEANEMGKSTLNRIRIISVDEACPKISRDIRNVYKSVSLKKKIYKFSTDTRINIDNIYPVKNIHSESDLKDGADVLILHALRRIIERGDDFLNKP</sequence>
<accession>A0A669BNH7</accession>
<evidence type="ECO:0000313" key="3">
    <source>
        <dbReference type="Proteomes" id="UP000005207"/>
    </source>
</evidence>
<dbReference type="InParanoid" id="A0A669BNH7"/>
<dbReference type="InterPro" id="IPR027417">
    <property type="entry name" value="P-loop_NTPase"/>
</dbReference>
<feature type="chain" id="PRO_5025351439" evidence="1">
    <location>
        <begin position="38"/>
        <end position="313"/>
    </location>
</feature>
<proteinExistence type="predicted"/>
<dbReference type="Proteomes" id="UP000005207">
    <property type="component" value="Linkage group LG15"/>
</dbReference>
<dbReference type="AlphaFoldDB" id="A0A669BNH7"/>
<keyword evidence="3" id="KW-1185">Reference proteome</keyword>
<dbReference type="PANTHER" id="PTHR14241">
    <property type="entry name" value="INTERFERON-INDUCED PROTEIN 44"/>
    <property type="match status" value="1"/>
</dbReference>
<reference evidence="3" key="1">
    <citation type="submission" date="2012-01" db="EMBL/GenBank/DDBJ databases">
        <title>The Genome Sequence of Oreochromis niloticus (Nile Tilapia).</title>
        <authorList>
            <consortium name="Broad Institute Genome Assembly Team"/>
            <consortium name="Broad Institute Sequencing Platform"/>
            <person name="Di Palma F."/>
            <person name="Johnson J."/>
            <person name="Lander E.S."/>
            <person name="Lindblad-Toh K."/>
        </authorList>
    </citation>
    <scope>NUCLEOTIDE SEQUENCE [LARGE SCALE GENOMIC DNA]</scope>
</reference>
<reference evidence="2" key="2">
    <citation type="submission" date="2025-08" db="UniProtKB">
        <authorList>
            <consortium name="Ensembl"/>
        </authorList>
    </citation>
    <scope>IDENTIFICATION</scope>
</reference>